<dbReference type="Pfam" id="PF03807">
    <property type="entry name" value="F420_oxidored"/>
    <property type="match status" value="1"/>
</dbReference>
<dbReference type="PANTHER" id="PTHR14239">
    <property type="entry name" value="DUDULIN-RELATED"/>
    <property type="match status" value="1"/>
</dbReference>
<evidence type="ECO:0000313" key="4">
    <source>
        <dbReference type="Proteomes" id="UP001202180"/>
    </source>
</evidence>
<dbReference type="SUPFAM" id="SSF51735">
    <property type="entry name" value="NAD(P)-binding Rossmann-fold domains"/>
    <property type="match status" value="1"/>
</dbReference>
<name>A0ABT0HKX9_9BACT</name>
<comment type="caution">
    <text evidence="3">The sequence shown here is derived from an EMBL/GenBank/DDBJ whole genome shotgun (WGS) entry which is preliminary data.</text>
</comment>
<proteinExistence type="predicted"/>
<dbReference type="InterPro" id="IPR028939">
    <property type="entry name" value="P5C_Rdtase_cat_N"/>
</dbReference>
<dbReference type="PANTHER" id="PTHR14239:SF10">
    <property type="entry name" value="REDUCTASE"/>
    <property type="match status" value="1"/>
</dbReference>
<dbReference type="Gene3D" id="3.40.50.720">
    <property type="entry name" value="NAD(P)-binding Rossmann-like Domain"/>
    <property type="match status" value="1"/>
</dbReference>
<protein>
    <submittedName>
        <fullName evidence="3">NAD(P)-binding domain-containing protein</fullName>
    </submittedName>
</protein>
<dbReference type="Proteomes" id="UP001202180">
    <property type="component" value="Unassembled WGS sequence"/>
</dbReference>
<accession>A0ABT0HKX9</accession>
<organism evidence="3 4">
    <name type="scientific">Spirosoma liriopis</name>
    <dbReference type="NCBI Taxonomy" id="2937440"/>
    <lineage>
        <taxon>Bacteria</taxon>
        <taxon>Pseudomonadati</taxon>
        <taxon>Bacteroidota</taxon>
        <taxon>Cytophagia</taxon>
        <taxon>Cytophagales</taxon>
        <taxon>Cytophagaceae</taxon>
        <taxon>Spirosoma</taxon>
    </lineage>
</organism>
<reference evidence="3 4" key="1">
    <citation type="submission" date="2022-04" db="EMBL/GenBank/DDBJ databases">
        <title>Spirosoma sp. strain RP8 genome sequencing and assembly.</title>
        <authorList>
            <person name="Jung Y."/>
        </authorList>
    </citation>
    <scope>NUCLEOTIDE SEQUENCE [LARGE SCALE GENOMIC DNA]</scope>
    <source>
        <strain evidence="3 4">RP8</strain>
    </source>
</reference>
<keyword evidence="1" id="KW-0560">Oxidoreductase</keyword>
<gene>
    <name evidence="3" type="ORF">M0L20_11840</name>
</gene>
<feature type="domain" description="Pyrroline-5-carboxylate reductase catalytic N-terminal" evidence="2">
    <location>
        <begin position="2"/>
        <end position="92"/>
    </location>
</feature>
<evidence type="ECO:0000259" key="2">
    <source>
        <dbReference type="Pfam" id="PF03807"/>
    </source>
</evidence>
<dbReference type="InterPro" id="IPR036291">
    <property type="entry name" value="NAD(P)-bd_dom_sf"/>
</dbReference>
<sequence length="209" mass="22297">MKIGIIGAGNIGRTMARLFIAAGHEVALSNSRGPESLKEIIDELGPNARAETVDNAAAFGEVVLLAVPWRSPEALPHPDLVANKVVIDAMNPYSADSNVIDLGESTSSEETARRLPDTLLVKAFNTIWYKHLAEQGDPAKPEAERRAIFIASDDPSAKTVVSDLIRAIGFAPVDAGSLHDGGRKLQPDTPLYGKELTATQAQEALAEHN</sequence>
<evidence type="ECO:0000313" key="3">
    <source>
        <dbReference type="EMBL" id="MCK8492547.1"/>
    </source>
</evidence>
<dbReference type="EMBL" id="JALPRF010000002">
    <property type="protein sequence ID" value="MCK8492547.1"/>
    <property type="molecule type" value="Genomic_DNA"/>
</dbReference>
<evidence type="ECO:0000256" key="1">
    <source>
        <dbReference type="ARBA" id="ARBA00023002"/>
    </source>
</evidence>
<keyword evidence="4" id="KW-1185">Reference proteome</keyword>
<dbReference type="InterPro" id="IPR051267">
    <property type="entry name" value="STEAP_metalloreductase"/>
</dbReference>